<evidence type="ECO:0000259" key="7">
    <source>
        <dbReference type="PROSITE" id="PS50009"/>
    </source>
</evidence>
<dbReference type="OrthoDB" id="546434at2759"/>
<dbReference type="PANTHER" id="PTHR23113:SF354">
    <property type="entry name" value="BUD SITE SELECTION PROTEIN 5"/>
    <property type="match status" value="1"/>
</dbReference>
<dbReference type="SUPFAM" id="SSF48366">
    <property type="entry name" value="Ras GEF"/>
    <property type="match status" value="1"/>
</dbReference>
<evidence type="ECO:0000256" key="2">
    <source>
        <dbReference type="ARBA" id="ARBA00022658"/>
    </source>
</evidence>
<sequence>MESIRRHVAPLKIIKSRSEPTAESYGNQLSVQSQRELTPPLTPQATKDSTSDRNTEPPRAVFHNYLRAFYPFHPSGDVSPSTVTLPLDSGDIILVHSVHTNGWADGTLLDTGARGWLPTNYCEAYDQVPMRPLLKALTDFWDIIRGGCGSSLKDFGNQDLMRGLIAGVRFLLEKSECLTRESPLVRQHDGLRRNRKALLADLSSLVKTAKKFQDVANGISLDDDVDCILDEMLLKAFRIVTRGVRFLDVWNEEEGLSRTIAELEQSRQAAATSDSILTPASSSFNFSEPSSAQPMELSPDTQQSQDPLLVNRVRGNLSRASNRLDNHHHDPPPPRPISVQTKRVSHRVSYSAPSGVARNFNLASERLNSTYDGFLGVLGSFIGLHLQSRSSTELIVTTQQAVQSCRALLTVVGAVSEHDSERCTPLMLAKDKMDERLAELVQAARDAFRPPHSVDEEIVFMPDEGKRLVDAATDCVRAAGNCIAKARIVLEETGDFEIEPADAASSTDLPDSEKPSELSLRLPPPPLEIPGTTGSQPPTPGLTEDITPSSFQSRFGLGGSSNQSSTSDLPSLPSTAMLSTSVDQLSFSSTDITLVNSSFGSSHSNKSEMTESFGRGVTSTGSSFTYASRLRDSEMSGVSQTSTRATSPDISSPPIPSLKGSTSYSTLAEENDEHEVNILEKTYAHELMFKDGQVIGGSLRALIEKLTAHQSTPDALFVSTFYLTFRIFATPLEFAQALADRFEYIGDTPRAAAPVRLRVYNVLKGWLESHWRHDHDDCALEFLTRFAQTTLSNSIPAAGKRLLEIIDKVASTQAPVVPRLLSSMGKTNTAAAQYIPPDTPVPAPILSKKEINLLRQWKNGEASITILDFDPLELARQFTIKESRIFCSILPEELLATEWMKKTGSLAVNVRAMSTLSTDLAHLVADSILQLEEPKKRAAIIKHWVKIANKCLELNNYDSLMAIICSLNSSMIARLKRTWEIVSQKTKTTLDQLRTIIDVSRNYAVLRQRLQNHVPPCLPFVGTYLTDLTFVDHGNQPLRCLATDEGEMEVINFDKHVKTAKIISELQRFQIPYRLNEVPELQAWMQDELVRVRSNGEKSLQTFYRRSLILEPREVAAPQRAVADSGASIRETTRDKFDFLSWTSSSKLKSIATHV</sequence>
<feature type="domain" description="Ras-GEF" evidence="7">
    <location>
        <begin position="870"/>
        <end position="1113"/>
    </location>
</feature>
<evidence type="ECO:0000313" key="10">
    <source>
        <dbReference type="Proteomes" id="UP000184188"/>
    </source>
</evidence>
<feature type="region of interest" description="Disordered" evidence="5">
    <location>
        <begin position="321"/>
        <end position="342"/>
    </location>
</feature>
<dbReference type="SMART" id="SM00326">
    <property type="entry name" value="SH3"/>
    <property type="match status" value="1"/>
</dbReference>
<dbReference type="Proteomes" id="UP000184188">
    <property type="component" value="Unassembled WGS sequence"/>
</dbReference>
<dbReference type="CDD" id="cd00155">
    <property type="entry name" value="RasGEF"/>
    <property type="match status" value="1"/>
</dbReference>
<feature type="compositionally biased region" description="Basic and acidic residues" evidence="5">
    <location>
        <begin position="322"/>
        <end position="332"/>
    </location>
</feature>
<reference evidence="10" key="1">
    <citation type="journal article" date="2017" name="Genome Biol.">
        <title>Comparative genomics reveals high biological diversity and specific adaptations in the industrially and medically important fungal genus Aspergillus.</title>
        <authorList>
            <person name="de Vries R.P."/>
            <person name="Riley R."/>
            <person name="Wiebenga A."/>
            <person name="Aguilar-Osorio G."/>
            <person name="Amillis S."/>
            <person name="Uchima C.A."/>
            <person name="Anderluh G."/>
            <person name="Asadollahi M."/>
            <person name="Askin M."/>
            <person name="Barry K."/>
            <person name="Battaglia E."/>
            <person name="Bayram O."/>
            <person name="Benocci T."/>
            <person name="Braus-Stromeyer S.A."/>
            <person name="Caldana C."/>
            <person name="Canovas D."/>
            <person name="Cerqueira G.C."/>
            <person name="Chen F."/>
            <person name="Chen W."/>
            <person name="Choi C."/>
            <person name="Clum A."/>
            <person name="Dos Santos R.A."/>
            <person name="Damasio A.R."/>
            <person name="Diallinas G."/>
            <person name="Emri T."/>
            <person name="Fekete E."/>
            <person name="Flipphi M."/>
            <person name="Freyberg S."/>
            <person name="Gallo A."/>
            <person name="Gournas C."/>
            <person name="Habgood R."/>
            <person name="Hainaut M."/>
            <person name="Harispe M.L."/>
            <person name="Henrissat B."/>
            <person name="Hilden K.S."/>
            <person name="Hope R."/>
            <person name="Hossain A."/>
            <person name="Karabika E."/>
            <person name="Karaffa L."/>
            <person name="Karanyi Z."/>
            <person name="Krasevec N."/>
            <person name="Kuo A."/>
            <person name="Kusch H."/>
            <person name="LaButti K."/>
            <person name="Lagendijk E.L."/>
            <person name="Lapidus A."/>
            <person name="Levasseur A."/>
            <person name="Lindquist E."/>
            <person name="Lipzen A."/>
            <person name="Logrieco A.F."/>
            <person name="MacCabe A."/>
            <person name="Maekelae M.R."/>
            <person name="Malavazi I."/>
            <person name="Melin P."/>
            <person name="Meyer V."/>
            <person name="Mielnichuk N."/>
            <person name="Miskei M."/>
            <person name="Molnar A.P."/>
            <person name="Mule G."/>
            <person name="Ngan C.Y."/>
            <person name="Orejas M."/>
            <person name="Orosz E."/>
            <person name="Ouedraogo J.P."/>
            <person name="Overkamp K.M."/>
            <person name="Park H.-S."/>
            <person name="Perrone G."/>
            <person name="Piumi F."/>
            <person name="Punt P.J."/>
            <person name="Ram A.F."/>
            <person name="Ramon A."/>
            <person name="Rauscher S."/>
            <person name="Record E."/>
            <person name="Riano-Pachon D.M."/>
            <person name="Robert V."/>
            <person name="Roehrig J."/>
            <person name="Ruller R."/>
            <person name="Salamov A."/>
            <person name="Salih N.S."/>
            <person name="Samson R.A."/>
            <person name="Sandor E."/>
            <person name="Sanguinetti M."/>
            <person name="Schuetze T."/>
            <person name="Sepcic K."/>
            <person name="Shelest E."/>
            <person name="Sherlock G."/>
            <person name="Sophianopoulou V."/>
            <person name="Squina F.M."/>
            <person name="Sun H."/>
            <person name="Susca A."/>
            <person name="Todd R.B."/>
            <person name="Tsang A."/>
            <person name="Unkles S.E."/>
            <person name="van de Wiele N."/>
            <person name="van Rossen-Uffink D."/>
            <person name="Oliveira J.V."/>
            <person name="Vesth T.C."/>
            <person name="Visser J."/>
            <person name="Yu J.-H."/>
            <person name="Zhou M."/>
            <person name="Andersen M.R."/>
            <person name="Archer D.B."/>
            <person name="Baker S.E."/>
            <person name="Benoit I."/>
            <person name="Brakhage A.A."/>
            <person name="Braus G.H."/>
            <person name="Fischer R."/>
            <person name="Frisvad J.C."/>
            <person name="Goldman G.H."/>
            <person name="Houbraken J."/>
            <person name="Oakley B."/>
            <person name="Pocsi I."/>
            <person name="Scazzocchio C."/>
            <person name="Seiboth B."/>
            <person name="vanKuyk P.A."/>
            <person name="Wortman J."/>
            <person name="Dyer P.S."/>
            <person name="Grigoriev I.V."/>
        </authorList>
    </citation>
    <scope>NUCLEOTIDE SEQUENCE [LARGE SCALE GENOMIC DNA]</scope>
    <source>
        <strain evidence="10">CBS 506.65</strain>
    </source>
</reference>
<evidence type="ECO:0000313" key="9">
    <source>
        <dbReference type="EMBL" id="OJJ44777.1"/>
    </source>
</evidence>
<feature type="compositionally biased region" description="Low complexity" evidence="5">
    <location>
        <begin position="279"/>
        <end position="292"/>
    </location>
</feature>
<keyword evidence="1 4" id="KW-0728">SH3 domain</keyword>
<dbReference type="GeneID" id="34616213"/>
<evidence type="ECO:0000259" key="8">
    <source>
        <dbReference type="PROSITE" id="PS50212"/>
    </source>
</evidence>
<evidence type="ECO:0000256" key="5">
    <source>
        <dbReference type="SAM" id="MobiDB-lite"/>
    </source>
</evidence>
<keyword evidence="2 3" id="KW-0344">Guanine-nucleotide releasing factor</keyword>
<dbReference type="CDD" id="cd06224">
    <property type="entry name" value="REM"/>
    <property type="match status" value="1"/>
</dbReference>
<dbReference type="AlphaFoldDB" id="A0A1L9SCG1"/>
<dbReference type="InterPro" id="IPR001452">
    <property type="entry name" value="SH3_domain"/>
</dbReference>
<feature type="region of interest" description="Disordered" evidence="5">
    <location>
        <begin position="279"/>
        <end position="307"/>
    </location>
</feature>
<dbReference type="PROSITE" id="PS50212">
    <property type="entry name" value="RASGEF_NTER"/>
    <property type="match status" value="1"/>
</dbReference>
<evidence type="ECO:0000256" key="1">
    <source>
        <dbReference type="ARBA" id="ARBA00022443"/>
    </source>
</evidence>
<feature type="domain" description="SH3" evidence="6">
    <location>
        <begin position="61"/>
        <end position="127"/>
    </location>
</feature>
<dbReference type="InterPro" id="IPR036964">
    <property type="entry name" value="RASGEF_cat_dom_sf"/>
</dbReference>
<dbReference type="InterPro" id="IPR000651">
    <property type="entry name" value="Ras-like_Gua-exchang_fac_N"/>
</dbReference>
<accession>A0A1L9SCG1</accession>
<feature type="region of interest" description="Disordered" evidence="5">
    <location>
        <begin position="631"/>
        <end position="662"/>
    </location>
</feature>
<dbReference type="PROSITE" id="PS50009">
    <property type="entry name" value="RASGEF_CAT"/>
    <property type="match status" value="1"/>
</dbReference>
<evidence type="ECO:0000256" key="3">
    <source>
        <dbReference type="PROSITE-ProRule" id="PRU00168"/>
    </source>
</evidence>
<feature type="region of interest" description="Disordered" evidence="5">
    <location>
        <begin position="499"/>
        <end position="572"/>
    </location>
</feature>
<dbReference type="PROSITE" id="PS50002">
    <property type="entry name" value="SH3"/>
    <property type="match status" value="1"/>
</dbReference>
<dbReference type="Gene3D" id="1.20.870.10">
    <property type="entry name" value="Son of sevenless (SoS) protein Chain: S domain 1"/>
    <property type="match status" value="1"/>
</dbReference>
<feature type="domain" description="N-terminal Ras-GEF" evidence="8">
    <location>
        <begin position="690"/>
        <end position="810"/>
    </location>
</feature>
<dbReference type="InterPro" id="IPR023578">
    <property type="entry name" value="Ras_GEF_dom_sf"/>
</dbReference>
<dbReference type="SUPFAM" id="SSF50044">
    <property type="entry name" value="SH3-domain"/>
    <property type="match status" value="1"/>
</dbReference>
<keyword evidence="10" id="KW-1185">Reference proteome</keyword>
<gene>
    <name evidence="9" type="ORF">ASPZODRAFT_71417</name>
</gene>
<dbReference type="VEuPathDB" id="FungiDB:ASPZODRAFT_71417"/>
<evidence type="ECO:0000259" key="6">
    <source>
        <dbReference type="PROSITE" id="PS50002"/>
    </source>
</evidence>
<dbReference type="InterPro" id="IPR001895">
    <property type="entry name" value="RASGEF_cat_dom"/>
</dbReference>
<evidence type="ECO:0008006" key="11">
    <source>
        <dbReference type="Google" id="ProtNLM"/>
    </source>
</evidence>
<organism evidence="9 10">
    <name type="scientific">Penicilliopsis zonata CBS 506.65</name>
    <dbReference type="NCBI Taxonomy" id="1073090"/>
    <lineage>
        <taxon>Eukaryota</taxon>
        <taxon>Fungi</taxon>
        <taxon>Dikarya</taxon>
        <taxon>Ascomycota</taxon>
        <taxon>Pezizomycotina</taxon>
        <taxon>Eurotiomycetes</taxon>
        <taxon>Eurotiomycetidae</taxon>
        <taxon>Eurotiales</taxon>
        <taxon>Aspergillaceae</taxon>
        <taxon>Penicilliopsis</taxon>
    </lineage>
</organism>
<feature type="compositionally biased region" description="Polar residues" evidence="5">
    <location>
        <begin position="19"/>
        <end position="36"/>
    </location>
</feature>
<dbReference type="GO" id="GO:0007265">
    <property type="term" value="P:Ras protein signal transduction"/>
    <property type="evidence" value="ECO:0007669"/>
    <property type="project" value="TreeGrafter"/>
</dbReference>
<feature type="region of interest" description="Disordered" evidence="5">
    <location>
        <begin position="18"/>
        <end position="57"/>
    </location>
</feature>
<dbReference type="GO" id="GO:0005886">
    <property type="term" value="C:plasma membrane"/>
    <property type="evidence" value="ECO:0007669"/>
    <property type="project" value="TreeGrafter"/>
</dbReference>
<evidence type="ECO:0000256" key="4">
    <source>
        <dbReference type="PROSITE-ProRule" id="PRU00192"/>
    </source>
</evidence>
<dbReference type="GO" id="GO:0005085">
    <property type="term" value="F:guanyl-nucleotide exchange factor activity"/>
    <property type="evidence" value="ECO:0007669"/>
    <property type="project" value="UniProtKB-KW"/>
</dbReference>
<name>A0A1L9SCG1_9EURO</name>
<dbReference type="SMART" id="SM00147">
    <property type="entry name" value="RasGEF"/>
    <property type="match status" value="1"/>
</dbReference>
<dbReference type="Gene3D" id="1.10.840.10">
    <property type="entry name" value="Ras guanine-nucleotide exchange factors catalytic domain"/>
    <property type="match status" value="1"/>
</dbReference>
<protein>
    <recommendedName>
        <fullName evidence="11">Ras guanine-nucleotide exchange protein</fullName>
    </recommendedName>
</protein>
<dbReference type="RefSeq" id="XP_022579287.1">
    <property type="nucleotide sequence ID" value="XM_022729749.1"/>
</dbReference>
<dbReference type="InterPro" id="IPR008937">
    <property type="entry name" value="Ras-like_GEF"/>
</dbReference>
<feature type="compositionally biased region" description="Polar residues" evidence="5">
    <location>
        <begin position="636"/>
        <end position="646"/>
    </location>
</feature>
<dbReference type="EMBL" id="KV878347">
    <property type="protein sequence ID" value="OJJ44777.1"/>
    <property type="molecule type" value="Genomic_DNA"/>
</dbReference>
<dbReference type="Pfam" id="PF00617">
    <property type="entry name" value="RasGEF"/>
    <property type="match status" value="1"/>
</dbReference>
<dbReference type="Gene3D" id="2.30.30.40">
    <property type="entry name" value="SH3 Domains"/>
    <property type="match status" value="1"/>
</dbReference>
<dbReference type="SMART" id="SM00229">
    <property type="entry name" value="RasGEFN"/>
    <property type="match status" value="1"/>
</dbReference>
<dbReference type="Pfam" id="PF00618">
    <property type="entry name" value="RasGEF_N"/>
    <property type="match status" value="1"/>
</dbReference>
<dbReference type="PANTHER" id="PTHR23113">
    <property type="entry name" value="GUANINE NUCLEOTIDE EXCHANGE FACTOR"/>
    <property type="match status" value="1"/>
</dbReference>
<dbReference type="InterPro" id="IPR036028">
    <property type="entry name" value="SH3-like_dom_sf"/>
</dbReference>
<proteinExistence type="predicted"/>
<dbReference type="STRING" id="1073090.A0A1L9SCG1"/>